<evidence type="ECO:0000313" key="2">
    <source>
        <dbReference type="EMBL" id="OMJ23307.1"/>
    </source>
</evidence>
<accession>A0A1R1Y8M3</accession>
<feature type="compositionally biased region" description="Basic and acidic residues" evidence="1">
    <location>
        <begin position="144"/>
        <end position="153"/>
    </location>
</feature>
<keyword evidence="3" id="KW-1185">Reference proteome</keyword>
<protein>
    <submittedName>
        <fullName evidence="2">Uncharacterized protein</fullName>
    </submittedName>
</protein>
<dbReference type="AlphaFoldDB" id="A0A1R1Y8M3"/>
<dbReference type="Proteomes" id="UP000187283">
    <property type="component" value="Unassembled WGS sequence"/>
</dbReference>
<feature type="region of interest" description="Disordered" evidence="1">
    <location>
        <begin position="1"/>
        <end position="23"/>
    </location>
</feature>
<proteinExistence type="predicted"/>
<dbReference type="EMBL" id="LSSN01000564">
    <property type="protein sequence ID" value="OMJ23307.1"/>
    <property type="molecule type" value="Genomic_DNA"/>
</dbReference>
<reference evidence="2 3" key="1">
    <citation type="submission" date="2017-01" db="EMBL/GenBank/DDBJ databases">
        <authorList>
            <person name="Mah S.A."/>
            <person name="Swanson W.J."/>
            <person name="Moy G.W."/>
            <person name="Vacquier V.D."/>
        </authorList>
    </citation>
    <scope>NUCLEOTIDE SEQUENCE [LARGE SCALE GENOMIC DNA]</scope>
    <source>
        <strain evidence="2 3">GSMNP</strain>
    </source>
</reference>
<feature type="region of interest" description="Disordered" evidence="1">
    <location>
        <begin position="122"/>
        <end position="153"/>
    </location>
</feature>
<organism evidence="2 3">
    <name type="scientific">Smittium culicis</name>
    <dbReference type="NCBI Taxonomy" id="133412"/>
    <lineage>
        <taxon>Eukaryota</taxon>
        <taxon>Fungi</taxon>
        <taxon>Fungi incertae sedis</taxon>
        <taxon>Zoopagomycota</taxon>
        <taxon>Kickxellomycotina</taxon>
        <taxon>Harpellomycetes</taxon>
        <taxon>Harpellales</taxon>
        <taxon>Legeriomycetaceae</taxon>
        <taxon>Smittium</taxon>
    </lineage>
</organism>
<sequence>MMSSETVTSEAKDETTSKDDQHISVCSPETVLIVYSELESLIPSIPENSYRAMLTDEEKKKAIYGCPKSNKVQYCNCANYRSCSDNTGSEFLTLERFDEESVESPKRYSDGAATTNIASSAIQAEAQPRGPPDPGGGGGIPTNKESHRGGDESKPRILQKFILHSKEDWGATHRNTCVFVGIEEATSSLFYRSVFAESSYIHKNPASSSELCTDSEDRGISILGRPDNSRRIERSMHETHRAYKFEAYRAGILDKHGQVRADPLSENHTPWYDHIKGTDKFWEFVAQMPNELYRKGTSDLFGAPTGAINAGSTARAEGPTLVEELFIHIDGLPIRRRNKLSTVLEGPLKEN</sequence>
<evidence type="ECO:0000313" key="3">
    <source>
        <dbReference type="Proteomes" id="UP000187283"/>
    </source>
</evidence>
<feature type="compositionally biased region" description="Basic and acidic residues" evidence="1">
    <location>
        <begin position="10"/>
        <end position="22"/>
    </location>
</feature>
<name>A0A1R1Y8M3_9FUNG</name>
<evidence type="ECO:0000256" key="1">
    <source>
        <dbReference type="SAM" id="MobiDB-lite"/>
    </source>
</evidence>
<gene>
    <name evidence="2" type="ORF">AYI70_g2357</name>
</gene>
<comment type="caution">
    <text evidence="2">The sequence shown here is derived from an EMBL/GenBank/DDBJ whole genome shotgun (WGS) entry which is preliminary data.</text>
</comment>